<feature type="non-terminal residue" evidence="1">
    <location>
        <position position="70"/>
    </location>
</feature>
<dbReference type="OrthoDB" id="2443600at2759"/>
<dbReference type="EMBL" id="CAJVPQ010012744">
    <property type="protein sequence ID" value="CAG8732975.1"/>
    <property type="molecule type" value="Genomic_DNA"/>
</dbReference>
<dbReference type="AlphaFoldDB" id="A0A9N9NI70"/>
<comment type="caution">
    <text evidence="1">The sequence shown here is derived from an EMBL/GenBank/DDBJ whole genome shotgun (WGS) entry which is preliminary data.</text>
</comment>
<keyword evidence="2" id="KW-1185">Reference proteome</keyword>
<accession>A0A9N9NI70</accession>
<name>A0A9N9NI70_9GLOM</name>
<reference evidence="1" key="1">
    <citation type="submission" date="2021-06" db="EMBL/GenBank/DDBJ databases">
        <authorList>
            <person name="Kallberg Y."/>
            <person name="Tangrot J."/>
            <person name="Rosling A."/>
        </authorList>
    </citation>
    <scope>NUCLEOTIDE SEQUENCE</scope>
    <source>
        <strain evidence="1">UK204</strain>
    </source>
</reference>
<dbReference type="Proteomes" id="UP000789570">
    <property type="component" value="Unassembled WGS sequence"/>
</dbReference>
<evidence type="ECO:0000313" key="2">
    <source>
        <dbReference type="Proteomes" id="UP000789570"/>
    </source>
</evidence>
<evidence type="ECO:0000313" key="1">
    <source>
        <dbReference type="EMBL" id="CAG8732975.1"/>
    </source>
</evidence>
<gene>
    <name evidence="1" type="ORF">FCALED_LOCUS15106</name>
</gene>
<proteinExistence type="predicted"/>
<protein>
    <submittedName>
        <fullName evidence="1">10777_t:CDS:1</fullName>
    </submittedName>
</protein>
<sequence length="70" mass="8535">MQVFTDPYFENTASKDFQFLDYYRHWQKQADFYFSFSEEADRLWRYLKSLADFGLDNVKSAAKRMQSLLQ</sequence>
<organism evidence="1 2">
    <name type="scientific">Funneliformis caledonium</name>
    <dbReference type="NCBI Taxonomy" id="1117310"/>
    <lineage>
        <taxon>Eukaryota</taxon>
        <taxon>Fungi</taxon>
        <taxon>Fungi incertae sedis</taxon>
        <taxon>Mucoromycota</taxon>
        <taxon>Glomeromycotina</taxon>
        <taxon>Glomeromycetes</taxon>
        <taxon>Glomerales</taxon>
        <taxon>Glomeraceae</taxon>
        <taxon>Funneliformis</taxon>
    </lineage>
</organism>